<feature type="domain" description="Fe2OG dioxygenase" evidence="2">
    <location>
        <begin position="157"/>
        <end position="270"/>
    </location>
</feature>
<evidence type="ECO:0000259" key="2">
    <source>
        <dbReference type="PROSITE" id="PS51471"/>
    </source>
</evidence>
<dbReference type="Proteomes" id="UP001589774">
    <property type="component" value="Unassembled WGS sequence"/>
</dbReference>
<dbReference type="SUPFAM" id="SSF51197">
    <property type="entry name" value="Clavaminate synthase-like"/>
    <property type="match status" value="1"/>
</dbReference>
<sequence>MTNRKPLRKDIARVAIACGVRMKNGNQLKNITLNKMEQIFSLIETQDWSRISRSLHEKGFVIIKNLFSTDLCEELINSYDNDTRYRKTILMERYRFGLGEYKYFKYPLPEPILALREGIYPKIVSVANRWMNELKINAAFPSTFNEMQRHCHEQGQTKPTVLILKYHEGGFNTLHQDLYGTVYFPLQMVIMLNQIGKDYTGGEFVITEQVPRAQSKANVLQLNQGDLLIFTTNFRSVKGVKGFHKVNMKHGVSPLHTGQRYALGIIFHDALN</sequence>
<dbReference type="Pfam" id="PF09859">
    <property type="entry name" value="Oxygenase-NA"/>
    <property type="match status" value="1"/>
</dbReference>
<comment type="similarity">
    <text evidence="1">Belongs to the iron/ascorbate-dependent oxidoreductase family.</text>
</comment>
<keyword evidence="1" id="KW-0479">Metal-binding</keyword>
<dbReference type="PROSITE" id="PS51471">
    <property type="entry name" value="FE2OG_OXY"/>
    <property type="match status" value="1"/>
</dbReference>
<keyword evidence="1" id="KW-0408">Iron</keyword>
<keyword evidence="4" id="KW-1185">Reference proteome</keyword>
<gene>
    <name evidence="3" type="ORF">ACFFI0_21440</name>
</gene>
<dbReference type="InterPro" id="IPR005123">
    <property type="entry name" value="Oxoglu/Fe-dep_dioxygenase_dom"/>
</dbReference>
<name>A0ABV6HPS4_9SPHI</name>
<dbReference type="InterPro" id="IPR018655">
    <property type="entry name" value="DUF2086"/>
</dbReference>
<proteinExistence type="inferred from homology"/>
<dbReference type="RefSeq" id="WP_341273588.1">
    <property type="nucleotide sequence ID" value="NZ_JBHLWO010000002.1"/>
</dbReference>
<evidence type="ECO:0000313" key="4">
    <source>
        <dbReference type="Proteomes" id="UP001589774"/>
    </source>
</evidence>
<dbReference type="Gene3D" id="2.60.120.620">
    <property type="entry name" value="q2cbj1_9rhob like domain"/>
    <property type="match status" value="1"/>
</dbReference>
<protein>
    <submittedName>
        <fullName evidence="3">2OG-Fe(II) oxygenase</fullName>
    </submittedName>
</protein>
<evidence type="ECO:0000313" key="3">
    <source>
        <dbReference type="EMBL" id="MFC0320903.1"/>
    </source>
</evidence>
<evidence type="ECO:0000256" key="1">
    <source>
        <dbReference type="RuleBase" id="RU003682"/>
    </source>
</evidence>
<organism evidence="3 4">
    <name type="scientific">Olivibacter oleidegradans</name>
    <dbReference type="NCBI Taxonomy" id="760123"/>
    <lineage>
        <taxon>Bacteria</taxon>
        <taxon>Pseudomonadati</taxon>
        <taxon>Bacteroidota</taxon>
        <taxon>Sphingobacteriia</taxon>
        <taxon>Sphingobacteriales</taxon>
        <taxon>Sphingobacteriaceae</taxon>
        <taxon>Olivibacter</taxon>
    </lineage>
</organism>
<comment type="caution">
    <text evidence="3">The sequence shown here is derived from an EMBL/GenBank/DDBJ whole genome shotgun (WGS) entry which is preliminary data.</text>
</comment>
<dbReference type="EMBL" id="JBHLWO010000002">
    <property type="protein sequence ID" value="MFC0320903.1"/>
    <property type="molecule type" value="Genomic_DNA"/>
</dbReference>
<reference evidence="3 4" key="1">
    <citation type="submission" date="2024-09" db="EMBL/GenBank/DDBJ databases">
        <authorList>
            <person name="Sun Q."/>
            <person name="Mori K."/>
        </authorList>
    </citation>
    <scope>NUCLEOTIDE SEQUENCE [LARGE SCALE GENOMIC DNA]</scope>
    <source>
        <strain evidence="3 4">CCM 7765</strain>
    </source>
</reference>
<accession>A0ABV6HPS4</accession>
<keyword evidence="1" id="KW-0560">Oxidoreductase</keyword>